<dbReference type="SMART" id="SM00220">
    <property type="entry name" value="S_TKc"/>
    <property type="match status" value="1"/>
</dbReference>
<dbReference type="PANTHER" id="PTHR24345">
    <property type="entry name" value="SERINE/THREONINE-PROTEIN KINASE PLK"/>
    <property type="match status" value="1"/>
</dbReference>
<feature type="domain" description="Protein kinase" evidence="15">
    <location>
        <begin position="56"/>
        <end position="308"/>
    </location>
</feature>
<comment type="catalytic activity">
    <reaction evidence="11">
        <text>L-seryl-[protein] + ATP = O-phospho-L-seryl-[protein] + ADP + H(+)</text>
        <dbReference type="Rhea" id="RHEA:17989"/>
        <dbReference type="Rhea" id="RHEA-COMP:9863"/>
        <dbReference type="Rhea" id="RHEA-COMP:11604"/>
        <dbReference type="ChEBI" id="CHEBI:15378"/>
        <dbReference type="ChEBI" id="CHEBI:29999"/>
        <dbReference type="ChEBI" id="CHEBI:30616"/>
        <dbReference type="ChEBI" id="CHEBI:83421"/>
        <dbReference type="ChEBI" id="CHEBI:456216"/>
        <dbReference type="EC" id="2.7.11.21"/>
    </reaction>
</comment>
<dbReference type="FunFam" id="3.30.200.20:FF:000091">
    <property type="entry name" value="Serine/threonine-protein kinase PLK"/>
    <property type="match status" value="1"/>
</dbReference>
<evidence type="ECO:0000256" key="7">
    <source>
        <dbReference type="ARBA" id="ARBA00022777"/>
    </source>
</evidence>
<dbReference type="GO" id="GO:0000776">
    <property type="term" value="C:kinetochore"/>
    <property type="evidence" value="ECO:0007669"/>
    <property type="project" value="TreeGrafter"/>
</dbReference>
<comment type="similarity">
    <text evidence="13">Belongs to the protein kinase superfamily. Ser/Thr protein kinase family. CDC5/Polo subfamily.</text>
</comment>
<evidence type="ECO:0000256" key="8">
    <source>
        <dbReference type="ARBA" id="ARBA00022840"/>
    </source>
</evidence>
<dbReference type="InterPro" id="IPR000719">
    <property type="entry name" value="Prot_kinase_dom"/>
</dbReference>
<comment type="catalytic activity">
    <reaction evidence="10 13">
        <text>L-threonyl-[protein] + ATP = O-phospho-L-threonyl-[protein] + ADP + H(+)</text>
        <dbReference type="Rhea" id="RHEA:46608"/>
        <dbReference type="Rhea" id="RHEA-COMP:11060"/>
        <dbReference type="Rhea" id="RHEA-COMP:11605"/>
        <dbReference type="ChEBI" id="CHEBI:15378"/>
        <dbReference type="ChEBI" id="CHEBI:30013"/>
        <dbReference type="ChEBI" id="CHEBI:30616"/>
        <dbReference type="ChEBI" id="CHEBI:61977"/>
        <dbReference type="ChEBI" id="CHEBI:456216"/>
        <dbReference type="EC" id="2.7.11.21"/>
    </reaction>
</comment>
<dbReference type="FunFam" id="3.30.1120.30:FF:000001">
    <property type="entry name" value="Serine/threonine-protein kinase PLK"/>
    <property type="match status" value="1"/>
</dbReference>
<dbReference type="OrthoDB" id="408964at2759"/>
<feature type="binding site" evidence="12">
    <location>
        <position position="89"/>
    </location>
    <ligand>
        <name>ATP</name>
        <dbReference type="ChEBI" id="CHEBI:30616"/>
    </ligand>
</feature>
<keyword evidence="7 13" id="KW-0418">Kinase</keyword>
<comment type="caution">
    <text evidence="17">The sequence shown here is derived from an EMBL/GenBank/DDBJ whole genome shotgun (WGS) entry which is preliminary data.</text>
</comment>
<evidence type="ECO:0000313" key="17">
    <source>
        <dbReference type="EMBL" id="CAH1775220.1"/>
    </source>
</evidence>
<evidence type="ECO:0000256" key="10">
    <source>
        <dbReference type="ARBA" id="ARBA00047802"/>
    </source>
</evidence>
<evidence type="ECO:0000313" key="18">
    <source>
        <dbReference type="Proteomes" id="UP000749559"/>
    </source>
</evidence>
<evidence type="ECO:0000259" key="15">
    <source>
        <dbReference type="PROSITE" id="PS50011"/>
    </source>
</evidence>
<dbReference type="InterPro" id="IPR033695">
    <property type="entry name" value="POLO_box_2"/>
</dbReference>
<dbReference type="Pfam" id="PF00069">
    <property type="entry name" value="Pkinase"/>
    <property type="match status" value="1"/>
</dbReference>
<evidence type="ECO:0000256" key="14">
    <source>
        <dbReference type="SAM" id="MobiDB-lite"/>
    </source>
</evidence>
<dbReference type="AlphaFoldDB" id="A0A8S4N3A2"/>
<evidence type="ECO:0000256" key="13">
    <source>
        <dbReference type="RuleBase" id="RU361162"/>
    </source>
</evidence>
<keyword evidence="9" id="KW-0206">Cytoskeleton</keyword>
<keyword evidence="4 13" id="KW-0808">Transferase</keyword>
<dbReference type="FunFam" id="1.10.510.10:FF:001887">
    <property type="entry name" value="Uncharacterized protein"/>
    <property type="match status" value="1"/>
</dbReference>
<dbReference type="Gene3D" id="3.30.1120.30">
    <property type="entry name" value="POLO box domain"/>
    <property type="match status" value="2"/>
</dbReference>
<evidence type="ECO:0000256" key="6">
    <source>
        <dbReference type="ARBA" id="ARBA00022741"/>
    </source>
</evidence>
<dbReference type="InterPro" id="IPR000959">
    <property type="entry name" value="POLO_box_dom"/>
</dbReference>
<accession>A0A8S4N3A2</accession>
<dbReference type="InterPro" id="IPR033701">
    <property type="entry name" value="POLO_box_1"/>
</dbReference>
<keyword evidence="6 12" id="KW-0547">Nucleotide-binding</keyword>
<organism evidence="17 18">
    <name type="scientific">Owenia fusiformis</name>
    <name type="common">Polychaete worm</name>
    <dbReference type="NCBI Taxonomy" id="6347"/>
    <lineage>
        <taxon>Eukaryota</taxon>
        <taxon>Metazoa</taxon>
        <taxon>Spiralia</taxon>
        <taxon>Lophotrochozoa</taxon>
        <taxon>Annelida</taxon>
        <taxon>Polychaeta</taxon>
        <taxon>Sedentaria</taxon>
        <taxon>Canalipalpata</taxon>
        <taxon>Sabellida</taxon>
        <taxon>Oweniida</taxon>
        <taxon>Oweniidae</taxon>
        <taxon>Owenia</taxon>
    </lineage>
</organism>
<dbReference type="PROSITE" id="PS50011">
    <property type="entry name" value="PROTEIN_KINASE_DOM"/>
    <property type="match status" value="1"/>
</dbReference>
<dbReference type="Gene3D" id="1.10.510.10">
    <property type="entry name" value="Transferase(Phosphotransferase) domain 1"/>
    <property type="match status" value="1"/>
</dbReference>
<dbReference type="EMBL" id="CAIIXF020000001">
    <property type="protein sequence ID" value="CAH1775220.1"/>
    <property type="molecule type" value="Genomic_DNA"/>
</dbReference>
<keyword evidence="3 13" id="KW-0723">Serine/threonine-protein kinase</keyword>
<evidence type="ECO:0000256" key="3">
    <source>
        <dbReference type="ARBA" id="ARBA00022527"/>
    </source>
</evidence>
<dbReference type="GO" id="GO:0007052">
    <property type="term" value="P:mitotic spindle organization"/>
    <property type="evidence" value="ECO:0007669"/>
    <property type="project" value="TreeGrafter"/>
</dbReference>
<dbReference type="PROSITE" id="PS00108">
    <property type="entry name" value="PROTEIN_KINASE_ST"/>
    <property type="match status" value="1"/>
</dbReference>
<keyword evidence="2" id="KW-0963">Cytoplasm</keyword>
<keyword evidence="5" id="KW-0677">Repeat</keyword>
<dbReference type="PROSITE" id="PS00107">
    <property type="entry name" value="PROTEIN_KINASE_ATP"/>
    <property type="match status" value="1"/>
</dbReference>
<evidence type="ECO:0000256" key="2">
    <source>
        <dbReference type="ARBA" id="ARBA00022490"/>
    </source>
</evidence>
<proteinExistence type="inferred from homology"/>
<gene>
    <name evidence="17" type="ORF">OFUS_LOCUS2550</name>
</gene>
<dbReference type="GO" id="GO:0000922">
    <property type="term" value="C:spindle pole"/>
    <property type="evidence" value="ECO:0007669"/>
    <property type="project" value="TreeGrafter"/>
</dbReference>
<evidence type="ECO:0000259" key="16">
    <source>
        <dbReference type="PROSITE" id="PS50078"/>
    </source>
</evidence>
<dbReference type="GO" id="GO:0005524">
    <property type="term" value="F:ATP binding"/>
    <property type="evidence" value="ECO:0007669"/>
    <property type="project" value="UniProtKB-UniRule"/>
</dbReference>
<evidence type="ECO:0000256" key="12">
    <source>
        <dbReference type="PROSITE-ProRule" id="PRU10141"/>
    </source>
</evidence>
<dbReference type="InterPro" id="IPR008271">
    <property type="entry name" value="Ser/Thr_kinase_AS"/>
</dbReference>
<dbReference type="GO" id="GO:0005813">
    <property type="term" value="C:centrosome"/>
    <property type="evidence" value="ECO:0007669"/>
    <property type="project" value="UniProtKB-SubCell"/>
</dbReference>
<evidence type="ECO:0000256" key="4">
    <source>
        <dbReference type="ARBA" id="ARBA00022679"/>
    </source>
</evidence>
<reference evidence="17" key="1">
    <citation type="submission" date="2022-03" db="EMBL/GenBank/DDBJ databases">
        <authorList>
            <person name="Martin C."/>
        </authorList>
    </citation>
    <scope>NUCLEOTIDE SEQUENCE</scope>
</reference>
<feature type="domain" description="POLO box" evidence="16">
    <location>
        <begin position="553"/>
        <end position="638"/>
    </location>
</feature>
<feature type="region of interest" description="Disordered" evidence="14">
    <location>
        <begin position="369"/>
        <end position="388"/>
    </location>
</feature>
<dbReference type="SUPFAM" id="SSF82615">
    <property type="entry name" value="Polo-box domain"/>
    <property type="match status" value="2"/>
</dbReference>
<evidence type="ECO:0000256" key="9">
    <source>
        <dbReference type="ARBA" id="ARBA00023212"/>
    </source>
</evidence>
<dbReference type="InterPro" id="IPR036947">
    <property type="entry name" value="POLO_box_dom_sf"/>
</dbReference>
<sequence length="644" mass="73130">MLSTVTKATRQVTLHVKDIVNDKGKMKNKENMKDPRIYDVKDPSAFIFNPTTSTTYMKGKLLGKGGFAKCYELTDLKTDKVYAGKIIAKTRISKPHQKEKIVREIELHRTLDHKHVVGFHSFFEDDENVYIILEKCSKKSLVHVMKNRSTITEPEVRYYIRRLVYGCQYIHSQHIIHRDLKLGNMLLNSNMDIKIGDFGLATKVDYEGEKKMTVCGTPNYIAPEVLQKKGHSYEADIWAIGCIMYALLVGRPPFETATLKETYNRITHNKYSIPPHLSLEAKKLIKALLSNNPEDRPTLEEIPLHPFFLSGFEPKHLSDSACVSAPKFPITSLISSNRQKSNADPANQDGVNKITSSLAVFRTQSSKKVLNSQTKVTRKPPQVPHKDPTYPAVNPAIHPAMHSTLSSNCNGVTTFNGTGNAVALCQVLEAFINNVRQDCPDNPSPLVQSNVLWVTKWVDYSNKYGFGYQLSDRTIGVLFNDGSRICRSPDGRSVHFNDMTGKLCGFTMDAPPSNMEKRTILLSYFAQYMEDNLIKGGHDDNMNMNENWCSNIFMKKWFRTSKAIVMYLNTGTLQINFFDDHTKVIITQTPHSEYLVTYIDQDRQSSTFRMAQLQYLGCSSEIVDRLSYSKEMLLNIIEIEGEEV</sequence>
<keyword evidence="18" id="KW-1185">Reference proteome</keyword>
<keyword evidence="8 12" id="KW-0067">ATP-binding</keyword>
<protein>
    <recommendedName>
        <fullName evidence="13">Serine/threonine-protein kinase PLK</fullName>
        <ecNumber evidence="13">2.7.11.21</ecNumber>
    </recommendedName>
    <alternativeName>
        <fullName evidence="13">Polo-like kinase</fullName>
    </alternativeName>
</protein>
<evidence type="ECO:0000256" key="1">
    <source>
        <dbReference type="ARBA" id="ARBA00004300"/>
    </source>
</evidence>
<dbReference type="EC" id="2.7.11.21" evidence="13"/>
<dbReference type="GO" id="GO:0005634">
    <property type="term" value="C:nucleus"/>
    <property type="evidence" value="ECO:0007669"/>
    <property type="project" value="TreeGrafter"/>
</dbReference>
<dbReference type="CDD" id="cd13117">
    <property type="entry name" value="POLO_box_2"/>
    <property type="match status" value="1"/>
</dbReference>
<dbReference type="SUPFAM" id="SSF56112">
    <property type="entry name" value="Protein kinase-like (PK-like)"/>
    <property type="match status" value="1"/>
</dbReference>
<dbReference type="GO" id="GO:0005737">
    <property type="term" value="C:cytoplasm"/>
    <property type="evidence" value="ECO:0007669"/>
    <property type="project" value="TreeGrafter"/>
</dbReference>
<dbReference type="PROSITE" id="PS50078">
    <property type="entry name" value="POLO_BOX"/>
    <property type="match status" value="2"/>
</dbReference>
<dbReference type="GO" id="GO:0004674">
    <property type="term" value="F:protein serine/threonine kinase activity"/>
    <property type="evidence" value="ECO:0007669"/>
    <property type="project" value="UniProtKB-KW"/>
</dbReference>
<dbReference type="Pfam" id="PF00659">
    <property type="entry name" value="POLO_box"/>
    <property type="match status" value="2"/>
</dbReference>
<dbReference type="PANTHER" id="PTHR24345:SF0">
    <property type="entry name" value="CELL CYCLE SERINE_THREONINE-PROTEIN KINASE CDC5_MSD2"/>
    <property type="match status" value="1"/>
</dbReference>
<name>A0A8S4N3A2_OWEFU</name>
<dbReference type="InterPro" id="IPR011009">
    <property type="entry name" value="Kinase-like_dom_sf"/>
</dbReference>
<dbReference type="CDD" id="cd14099">
    <property type="entry name" value="STKc_PLK"/>
    <property type="match status" value="1"/>
</dbReference>
<dbReference type="Proteomes" id="UP000749559">
    <property type="component" value="Unassembled WGS sequence"/>
</dbReference>
<evidence type="ECO:0000256" key="5">
    <source>
        <dbReference type="ARBA" id="ARBA00022737"/>
    </source>
</evidence>
<comment type="subcellular location">
    <subcellularLocation>
        <location evidence="1">Cytoplasm</location>
        <location evidence="1">Cytoskeleton</location>
        <location evidence="1">Microtubule organizing center</location>
        <location evidence="1">Centrosome</location>
    </subcellularLocation>
</comment>
<dbReference type="Gene3D" id="3.30.200.20">
    <property type="entry name" value="Phosphorylase Kinase, domain 1"/>
    <property type="match status" value="1"/>
</dbReference>
<dbReference type="InterPro" id="IPR017441">
    <property type="entry name" value="Protein_kinase_ATP_BS"/>
</dbReference>
<dbReference type="CDD" id="cd13118">
    <property type="entry name" value="POLO_box_1"/>
    <property type="match status" value="1"/>
</dbReference>
<feature type="domain" description="POLO box" evidence="16">
    <location>
        <begin position="453"/>
        <end position="531"/>
    </location>
</feature>
<evidence type="ECO:0000256" key="11">
    <source>
        <dbReference type="ARBA" id="ARBA00048347"/>
    </source>
</evidence>